<keyword evidence="2 4" id="KW-0479">Metal-binding</keyword>
<dbReference type="EC" id="3.5.3.11" evidence="6"/>
<dbReference type="EMBL" id="RXIH01000001">
    <property type="protein sequence ID" value="RZN57916.1"/>
    <property type="molecule type" value="Genomic_DNA"/>
</dbReference>
<dbReference type="GO" id="GO:0008783">
    <property type="term" value="F:agmatinase activity"/>
    <property type="evidence" value="ECO:0007669"/>
    <property type="project" value="UniProtKB-EC"/>
</dbReference>
<feature type="binding site" evidence="4">
    <location>
        <position position="220"/>
    </location>
    <ligand>
        <name>Mn(2+)</name>
        <dbReference type="ChEBI" id="CHEBI:29035"/>
        <label>1</label>
    </ligand>
</feature>
<dbReference type="InterPro" id="IPR006035">
    <property type="entry name" value="Ureohydrolase"/>
</dbReference>
<sequence>MNLLYINNQQKFFGGFNKSFSDSKFVLFGVPFDSTTSYRSGSRFGPSAIREASINIETWSWRGNIDFEDIGTHDLGDLAVVHGDCNETIRRIGEVIEEIMKLKKIPIMIGGEHTITLGIAKNLKDITILSFDAHFDMRDDYLSNRLSHACTMRRISEEIGPENVMVIGVRATCKEEMKFVKDNNVYFISSKQINTNDAKKIGLMLKDVLKSKKKIYLSIDMDVLDPSYAPGVGNPEPEGISISSLLDIIEEIIDDRLLGFDVVEVTPPYDNGITSIMASKIIYEICCIANKFI</sequence>
<dbReference type="PROSITE" id="PS51409">
    <property type="entry name" value="ARGINASE_2"/>
    <property type="match status" value="1"/>
</dbReference>
<reference evidence="7 9" key="1">
    <citation type="journal article" date="2019" name="Nat. Microbiol.">
        <title>Expanding anaerobic alkane metabolism in the domain of Archaea.</title>
        <authorList>
            <person name="Wang Y."/>
            <person name="Wegener G."/>
            <person name="Hou J."/>
            <person name="Wang F."/>
            <person name="Xiao X."/>
        </authorList>
    </citation>
    <scope>NUCLEOTIDE SEQUENCE [LARGE SCALE GENOMIC DNA]</scope>
    <source>
        <strain evidence="7">WYZ-LMO11</strain>
    </source>
</reference>
<dbReference type="SUPFAM" id="SSF52768">
    <property type="entry name" value="Arginase/deacetylase"/>
    <property type="match status" value="1"/>
</dbReference>
<protein>
    <submittedName>
        <fullName evidence="6">Agmatinase</fullName>
        <ecNumber evidence="6">3.5.3.11</ecNumber>
    </submittedName>
</protein>
<accession>A0A520KH63</accession>
<dbReference type="CDD" id="cd11593">
    <property type="entry name" value="Agmatinase-like_2"/>
    <property type="match status" value="1"/>
</dbReference>
<dbReference type="Proteomes" id="UP000317265">
    <property type="component" value="Unassembled WGS sequence"/>
</dbReference>
<dbReference type="Proteomes" id="UP000316080">
    <property type="component" value="Unassembled WGS sequence"/>
</dbReference>
<dbReference type="InterPro" id="IPR023696">
    <property type="entry name" value="Ureohydrolase_dom_sf"/>
</dbReference>
<feature type="binding site" evidence="4">
    <location>
        <position position="222"/>
    </location>
    <ligand>
        <name>Mn(2+)</name>
        <dbReference type="ChEBI" id="CHEBI:29035"/>
        <label>1</label>
    </ligand>
</feature>
<evidence type="ECO:0000256" key="1">
    <source>
        <dbReference type="ARBA" id="ARBA00009227"/>
    </source>
</evidence>
<dbReference type="InterPro" id="IPR005925">
    <property type="entry name" value="Agmatinase-rel"/>
</dbReference>
<dbReference type="AlphaFoldDB" id="A0A520KH63"/>
<keyword evidence="3 5" id="KW-0378">Hydrolase</keyword>
<dbReference type="GO" id="GO:0033389">
    <property type="term" value="P:putrescine biosynthetic process from arginine, via agmatine"/>
    <property type="evidence" value="ECO:0007669"/>
    <property type="project" value="TreeGrafter"/>
</dbReference>
<dbReference type="EMBL" id="QNVI01000061">
    <property type="protein sequence ID" value="TDA38002.1"/>
    <property type="molecule type" value="Genomic_DNA"/>
</dbReference>
<evidence type="ECO:0000256" key="2">
    <source>
        <dbReference type="ARBA" id="ARBA00022723"/>
    </source>
</evidence>
<name>A0A520KH63_9CREN</name>
<evidence type="ECO:0000256" key="3">
    <source>
        <dbReference type="ARBA" id="ARBA00022801"/>
    </source>
</evidence>
<evidence type="ECO:0000256" key="5">
    <source>
        <dbReference type="RuleBase" id="RU003684"/>
    </source>
</evidence>
<dbReference type="InterPro" id="IPR020855">
    <property type="entry name" value="Ureohydrolase_Mn_BS"/>
</dbReference>
<evidence type="ECO:0000313" key="9">
    <source>
        <dbReference type="Proteomes" id="UP000317265"/>
    </source>
</evidence>
<dbReference type="PROSITE" id="PS01053">
    <property type="entry name" value="ARGINASE_1"/>
    <property type="match status" value="1"/>
</dbReference>
<dbReference type="NCBIfam" id="TIGR01230">
    <property type="entry name" value="agmatinase"/>
    <property type="match status" value="1"/>
</dbReference>
<comment type="similarity">
    <text evidence="1">Belongs to the arginase family. Agmatinase subfamily.</text>
</comment>
<feature type="binding site" evidence="4">
    <location>
        <position position="134"/>
    </location>
    <ligand>
        <name>Mn(2+)</name>
        <dbReference type="ChEBI" id="CHEBI:29035"/>
        <label>1</label>
    </ligand>
</feature>
<dbReference type="PANTHER" id="PTHR11358">
    <property type="entry name" value="ARGINASE/AGMATINASE"/>
    <property type="match status" value="1"/>
</dbReference>
<evidence type="ECO:0000256" key="4">
    <source>
        <dbReference type="PIRSR" id="PIRSR036979-1"/>
    </source>
</evidence>
<reference evidence="6 8" key="2">
    <citation type="journal article" date="2019" name="Nat. Microbiol.">
        <title>Wide diversity of methane and short-chain alkane metabolisms in uncultured archaea.</title>
        <authorList>
            <person name="Borrel G."/>
            <person name="Adam P.S."/>
            <person name="McKay L.J."/>
            <person name="Chen L.X."/>
            <person name="Sierra-Garcia I.N."/>
            <person name="Sieber C.M."/>
            <person name="Letourneur Q."/>
            <person name="Ghozlane A."/>
            <person name="Andersen G.L."/>
            <person name="Li W.J."/>
            <person name="Hallam S.J."/>
            <person name="Muyzer G."/>
            <person name="de Oliveira V.M."/>
            <person name="Inskeep W.P."/>
            <person name="Banfield J.F."/>
            <person name="Gribaldo S."/>
        </authorList>
    </citation>
    <scope>NUCLEOTIDE SEQUENCE [LARGE SCALE GENOMIC DNA]</scope>
    <source>
        <strain evidence="6">Verst-YHS</strain>
    </source>
</reference>
<feature type="binding site" evidence="4">
    <location>
        <position position="113"/>
    </location>
    <ligand>
        <name>Mn(2+)</name>
        <dbReference type="ChEBI" id="CHEBI:29035"/>
        <label>1</label>
    </ligand>
</feature>
<comment type="caution">
    <text evidence="6">The sequence shown here is derived from an EMBL/GenBank/DDBJ whole genome shotgun (WGS) entry which is preliminary data.</text>
</comment>
<dbReference type="PANTHER" id="PTHR11358:SF26">
    <property type="entry name" value="GUANIDINO ACID HYDROLASE, MITOCHONDRIAL"/>
    <property type="match status" value="1"/>
</dbReference>
<comment type="cofactor">
    <cofactor evidence="4">
        <name>Mn(2+)</name>
        <dbReference type="ChEBI" id="CHEBI:29035"/>
    </cofactor>
    <text evidence="4">Binds 2 manganese ions per subunit.</text>
</comment>
<evidence type="ECO:0000313" key="8">
    <source>
        <dbReference type="Proteomes" id="UP000316080"/>
    </source>
</evidence>
<feature type="binding site" evidence="4">
    <location>
        <position position="132"/>
    </location>
    <ligand>
        <name>Mn(2+)</name>
        <dbReference type="ChEBI" id="CHEBI:29035"/>
        <label>1</label>
    </ligand>
</feature>
<dbReference type="GO" id="GO:0046872">
    <property type="term" value="F:metal ion binding"/>
    <property type="evidence" value="ECO:0007669"/>
    <property type="project" value="UniProtKB-KW"/>
</dbReference>
<dbReference type="Pfam" id="PF00491">
    <property type="entry name" value="Arginase"/>
    <property type="match status" value="1"/>
</dbReference>
<evidence type="ECO:0000313" key="6">
    <source>
        <dbReference type="EMBL" id="RZN57916.1"/>
    </source>
</evidence>
<feature type="binding site" evidence="4">
    <location>
        <position position="136"/>
    </location>
    <ligand>
        <name>Mn(2+)</name>
        <dbReference type="ChEBI" id="CHEBI:29035"/>
        <label>1</label>
    </ligand>
</feature>
<keyword evidence="4" id="KW-0464">Manganese</keyword>
<dbReference type="PIRSF" id="PIRSF036979">
    <property type="entry name" value="Arginase"/>
    <property type="match status" value="1"/>
</dbReference>
<dbReference type="Gene3D" id="3.40.800.10">
    <property type="entry name" value="Ureohydrolase domain"/>
    <property type="match status" value="1"/>
</dbReference>
<organism evidence="6 8">
    <name type="scientific">Thermoproteota archaeon</name>
    <dbReference type="NCBI Taxonomy" id="2056631"/>
    <lineage>
        <taxon>Archaea</taxon>
        <taxon>Thermoproteota</taxon>
    </lineage>
</organism>
<gene>
    <name evidence="6" type="primary">speB</name>
    <name evidence="7" type="ORF">DSO09_05705</name>
    <name evidence="6" type="ORF">EF809_00340</name>
</gene>
<evidence type="ECO:0000313" key="7">
    <source>
        <dbReference type="EMBL" id="TDA38002.1"/>
    </source>
</evidence>
<proteinExistence type="inferred from homology"/>